<comment type="caution">
    <text evidence="1">The sequence shown here is derived from an EMBL/GenBank/DDBJ whole genome shotgun (WGS) entry which is preliminary data.</text>
</comment>
<proteinExistence type="predicted"/>
<protein>
    <submittedName>
        <fullName evidence="1">Uncharacterized protein</fullName>
    </submittedName>
</protein>
<reference evidence="1 2" key="1">
    <citation type="journal article" date="2019" name="Extremophiles">
        <title>Biogeography of thermophiles and predominance of Thermus scotoductus in domestic water heaters.</title>
        <authorList>
            <person name="Wilpiszeski R.L."/>
            <person name="Zhang Z."/>
            <person name="House C.H."/>
        </authorList>
    </citation>
    <scope>NUCLEOTIDE SEQUENCE [LARGE SCALE GENOMIC DNA]</scope>
    <source>
        <strain evidence="1 2">25_S25</strain>
    </source>
</reference>
<dbReference type="EMBL" id="PELY01000400">
    <property type="protein sequence ID" value="RTH23375.1"/>
    <property type="molecule type" value="Genomic_DNA"/>
</dbReference>
<organism evidence="1 2">
    <name type="scientific">Thermus scotoductus</name>
    <dbReference type="NCBI Taxonomy" id="37636"/>
    <lineage>
        <taxon>Bacteria</taxon>
        <taxon>Thermotogati</taxon>
        <taxon>Deinococcota</taxon>
        <taxon>Deinococci</taxon>
        <taxon>Thermales</taxon>
        <taxon>Thermaceae</taxon>
        <taxon>Thermus</taxon>
    </lineage>
</organism>
<evidence type="ECO:0000313" key="1">
    <source>
        <dbReference type="EMBL" id="RTH23375.1"/>
    </source>
</evidence>
<dbReference type="RefSeq" id="WP_126201561.1">
    <property type="nucleotide sequence ID" value="NZ_PELY01000400.1"/>
</dbReference>
<dbReference type="AlphaFoldDB" id="A0A430RUI7"/>
<accession>A0A430RUI7</accession>
<sequence>MGRPIAIGAYRGEVLADREGLFFVVRLESPCPPETLRAGVARVGFRGVVLSGPEAFLFGPGFTLKTTWSPEWLEGLLRMLEGADPVRAWEVAERVFLRRIFARGLEGWLELEDGLRVLKAHAQMAQDRAFRYGAFEEARVWGAWVWELEDIEARLRNLHLSLGRFAVRLGGGRLERAYPRRSPGASTEE</sequence>
<dbReference type="Proteomes" id="UP000287306">
    <property type="component" value="Unassembled WGS sequence"/>
</dbReference>
<name>A0A430RUI7_THESC</name>
<evidence type="ECO:0000313" key="2">
    <source>
        <dbReference type="Proteomes" id="UP000287306"/>
    </source>
</evidence>
<gene>
    <name evidence="1" type="ORF">CSW38_10850</name>
</gene>